<evidence type="ECO:0000313" key="8">
    <source>
        <dbReference type="Proteomes" id="UP000237717"/>
    </source>
</evidence>
<gene>
    <name evidence="7" type="ORF">At1D1609_40600</name>
</gene>
<protein>
    <submittedName>
        <fullName evidence="7">Peptide synthetase</fullName>
    </submittedName>
</protein>
<dbReference type="NCBIfam" id="TIGR01746">
    <property type="entry name" value="Thioester-redct"/>
    <property type="match status" value="1"/>
</dbReference>
<keyword evidence="4" id="KW-0436">Ligase</keyword>
<evidence type="ECO:0000259" key="6">
    <source>
        <dbReference type="PROSITE" id="PS50075"/>
    </source>
</evidence>
<dbReference type="PANTHER" id="PTHR45527">
    <property type="entry name" value="NONRIBOSOMAL PEPTIDE SYNTHETASE"/>
    <property type="match status" value="1"/>
</dbReference>
<dbReference type="SUPFAM" id="SSF47336">
    <property type="entry name" value="ACP-like"/>
    <property type="match status" value="1"/>
</dbReference>
<proteinExistence type="predicted"/>
<dbReference type="Pfam" id="PF13193">
    <property type="entry name" value="AMP-binding_C"/>
    <property type="match status" value="1"/>
</dbReference>
<dbReference type="FunFam" id="2.30.38.10:FF:000001">
    <property type="entry name" value="Non-ribosomal peptide synthetase PvdI"/>
    <property type="match status" value="1"/>
</dbReference>
<evidence type="ECO:0000256" key="2">
    <source>
        <dbReference type="ARBA" id="ARBA00022450"/>
    </source>
</evidence>
<dbReference type="GO" id="GO:0044550">
    <property type="term" value="P:secondary metabolite biosynthetic process"/>
    <property type="evidence" value="ECO:0007669"/>
    <property type="project" value="TreeGrafter"/>
</dbReference>
<evidence type="ECO:0000256" key="1">
    <source>
        <dbReference type="ARBA" id="ARBA00001957"/>
    </source>
</evidence>
<dbReference type="CDD" id="cd05235">
    <property type="entry name" value="SDR_e1"/>
    <property type="match status" value="1"/>
</dbReference>
<dbReference type="PROSITE" id="PS00455">
    <property type="entry name" value="AMP_BINDING"/>
    <property type="match status" value="1"/>
</dbReference>
<dbReference type="InterPro" id="IPR020806">
    <property type="entry name" value="PKS_PP-bd"/>
</dbReference>
<dbReference type="InterPro" id="IPR025110">
    <property type="entry name" value="AMP-bd_C"/>
</dbReference>
<dbReference type="InterPro" id="IPR001242">
    <property type="entry name" value="Condensation_dom"/>
</dbReference>
<dbReference type="Gene3D" id="1.10.1200.10">
    <property type="entry name" value="ACP-like"/>
    <property type="match status" value="1"/>
</dbReference>
<dbReference type="InterPro" id="IPR013120">
    <property type="entry name" value="FAR_NAD-bd"/>
</dbReference>
<dbReference type="GO" id="GO:0043041">
    <property type="term" value="P:amino acid activation for nonribosomal peptide biosynthetic process"/>
    <property type="evidence" value="ECO:0007669"/>
    <property type="project" value="TreeGrafter"/>
</dbReference>
<dbReference type="InterPro" id="IPR000873">
    <property type="entry name" value="AMP-dep_synth/lig_dom"/>
</dbReference>
<dbReference type="Gene3D" id="3.40.50.980">
    <property type="match status" value="2"/>
</dbReference>
<dbReference type="InterPro" id="IPR006162">
    <property type="entry name" value="Ppantetheine_attach_site"/>
</dbReference>
<dbReference type="GO" id="GO:0016874">
    <property type="term" value="F:ligase activity"/>
    <property type="evidence" value="ECO:0007669"/>
    <property type="project" value="UniProtKB-KW"/>
</dbReference>
<dbReference type="GO" id="GO:0046872">
    <property type="term" value="F:metal ion binding"/>
    <property type="evidence" value="ECO:0007669"/>
    <property type="project" value="UniProtKB-KW"/>
</dbReference>
<dbReference type="NCBIfam" id="TIGR01733">
    <property type="entry name" value="AA-adenyl-dom"/>
    <property type="match status" value="1"/>
</dbReference>
<keyword evidence="2" id="KW-0596">Phosphopantetheine</keyword>
<comment type="cofactor">
    <cofactor evidence="1">
        <name>pantetheine 4'-phosphate</name>
        <dbReference type="ChEBI" id="CHEBI:47942"/>
    </cofactor>
</comment>
<name>A0A2L2LII4_AGRTU</name>
<dbReference type="PROSITE" id="PS50075">
    <property type="entry name" value="CARRIER"/>
    <property type="match status" value="1"/>
</dbReference>
<dbReference type="RefSeq" id="WP_104679807.1">
    <property type="nucleotide sequence ID" value="NZ_CP026925.1"/>
</dbReference>
<reference evidence="7 8" key="1">
    <citation type="submission" date="2018-02" db="EMBL/GenBank/DDBJ databases">
        <title>Complete genome sequence of Agrobacterium tumefaciens 1D1609.</title>
        <authorList>
            <person name="Cho S.-T."/>
            <person name="Haryono M."/>
            <person name="Chang H.-H."/>
            <person name="Santos M.N."/>
            <person name="Lai E.-M."/>
            <person name="Kuo C.-H."/>
        </authorList>
    </citation>
    <scope>NUCLEOTIDE SEQUENCE [LARGE SCALE GENOMIC DNA]</scope>
    <source>
        <strain evidence="7 8">1D1609</strain>
    </source>
</reference>
<dbReference type="InterPro" id="IPR023213">
    <property type="entry name" value="CAT-like_dom_sf"/>
</dbReference>
<dbReference type="SMART" id="SM00823">
    <property type="entry name" value="PKS_PP"/>
    <property type="match status" value="1"/>
</dbReference>
<evidence type="ECO:0000313" key="7">
    <source>
        <dbReference type="EMBL" id="AVH44106.1"/>
    </source>
</evidence>
<dbReference type="Gene3D" id="1.10.10.1830">
    <property type="entry name" value="Non-ribosomal peptide synthase, adenylation domain"/>
    <property type="match status" value="1"/>
</dbReference>
<accession>A0A2L2LII4</accession>
<dbReference type="Pfam" id="PF00550">
    <property type="entry name" value="PP-binding"/>
    <property type="match status" value="1"/>
</dbReference>
<dbReference type="PANTHER" id="PTHR45527:SF1">
    <property type="entry name" value="FATTY ACID SYNTHASE"/>
    <property type="match status" value="1"/>
</dbReference>
<dbReference type="InterPro" id="IPR041464">
    <property type="entry name" value="TubC_N"/>
</dbReference>
<dbReference type="Pfam" id="PF00668">
    <property type="entry name" value="Condensation"/>
    <property type="match status" value="1"/>
</dbReference>
<dbReference type="Pfam" id="PF07993">
    <property type="entry name" value="NAD_binding_4"/>
    <property type="match status" value="1"/>
</dbReference>
<evidence type="ECO:0000256" key="5">
    <source>
        <dbReference type="ARBA" id="ARBA00022723"/>
    </source>
</evidence>
<dbReference type="Pfam" id="PF18563">
    <property type="entry name" value="TubC_N"/>
    <property type="match status" value="1"/>
</dbReference>
<dbReference type="InterPro" id="IPR010071">
    <property type="entry name" value="AA_adenyl_dom"/>
</dbReference>
<dbReference type="FunFam" id="3.40.50.980:FF:000001">
    <property type="entry name" value="Non-ribosomal peptide synthetase"/>
    <property type="match status" value="1"/>
</dbReference>
<dbReference type="Gene3D" id="3.40.50.720">
    <property type="entry name" value="NAD(P)-binding Rossmann-like Domain"/>
    <property type="match status" value="1"/>
</dbReference>
<dbReference type="GO" id="GO:0005737">
    <property type="term" value="C:cytoplasm"/>
    <property type="evidence" value="ECO:0007669"/>
    <property type="project" value="TreeGrafter"/>
</dbReference>
<dbReference type="InterPro" id="IPR044894">
    <property type="entry name" value="TubC_N_sf"/>
</dbReference>
<sequence>MTARETVEALLARLAESGVQIASSEDRLRLSGPETALTPDLADVIRARKTEIMAALSGGAAKSETITARHADTPPLSFAQQRLWFVDQMMPDAGLHHMPLAVKARGKIDLAALESALQSVATRHEILRTRIATRDGLPSQQVVADSRIPLRLIDRRGDMPDEQELNRIVRDEARHPFNLALEPPLRLTAIRLGEEQTLLLLTLHHIAGDGWSMEVLLGELSAIYAATISGVDPNLPALPIQYGDFAAWQRDYLAGPAFDTSLAFWSSHLETPPPATQLPGDFPRPPVQANAGALHAITVDVDTTARLRALAKAEGATLFTTLFAAFNILVYRYTRQKDLVIGTPVANRRHRETEGLIGLFVNPLPVRTRLHPAASFRETLRRTQSTLWSVLDHQDLPFEQLVQAVKPERDPSQHPLFQMKFQLDSTPAQKVGLSGLEIVRLPQRAGIAKLDLSLNLVDAGKTIHGNFEYDTALFRPETIAALAAHFDVLVEAIAAAPETAIAALPLLGSDERRRQITDWNATATPYDETAFFHTLFETHAAGTPEAIALVQLADGERSAVTYGDLNRRANQIAHHLRSLGAGPETVVAIALERGPDMIAAWLGVLKAGAAYLPLDPIYPPERIAMMLSDSGAPFVLTKRGRVLPETAIRIDLDTDWPHDAPKDNPVQISRPEHLAYMIYTSGSTGRPKGVLVEHGGVVNLTEHKIRAGAVSPGDCVLQFFSFSFDASIPELVMALGAGASLLLLPADDLLPGPRLAEHMKAEAVTHITMTPSALLALPAGDYPALRMVLTGGEAPTPELIERWGTGRLFINAYGPTETTVNASMVLCESGGPPEATLLPAANKQLYVLDENLEPVPVGQPGELHIGGLGIARGYHGRPELTAERFVPDPFSATGGVLYRTGDRACQLIDGRIRVLGRLDDQVKVRGYRIEPGEIEATVLAHPATVAAAVAIHEIDGEKRIVAYCVARDAAVVGAAEMKIFVAGRLPRHLVPDAFLWLERLPLTVNGKVDTSALPPPDLKREGGRAPKGETEKAIAAIFGQILGRSDVAASDDFFTIGGHSLLATRLSALAKSTYGLDIAITDLFEAPTVESLASRLNGRNTIRVPAKENCRAHIALDPTIRPAAAVVSTHLPRHVFLTGATGFLGAYLLGALLEDPSRRVSCLVRGIAGIDRLRRVLQSYGLWRDGLEERIDILVGDLSKPKFGLSDAGYDALAENVDCVLHNGAEVHHLHPFERLNAANVGGTVEAIRLAAAGRARPFHLVSSLSALTRRGTGGGIDESAAIQDFSPPSGGYNQTKWVAENLAEAARERGLPVTIYRPGAISGDSRTGAFNKADILCRVMQGYMRSGIAPEGDTPLEMLPVDTVARAITALMDSDPCAGRRWHLVHSTPVSSALLFEAAAAEGLKLQRVSRAAWRAELDRIAEEETDHPLYALMGLFEPVASAEASTSTRPVERGETLAALAAASINEPPLDLSLFRSYLRAFIAAGALQTSKEDGQRYA</sequence>
<dbReference type="InterPro" id="IPR009081">
    <property type="entry name" value="PP-bd_ACP"/>
</dbReference>
<evidence type="ECO:0000256" key="4">
    <source>
        <dbReference type="ARBA" id="ARBA00022598"/>
    </source>
</evidence>
<dbReference type="GO" id="GO:0031177">
    <property type="term" value="F:phosphopantetheine binding"/>
    <property type="evidence" value="ECO:0007669"/>
    <property type="project" value="InterPro"/>
</dbReference>
<dbReference type="InterPro" id="IPR045851">
    <property type="entry name" value="AMP-bd_C_sf"/>
</dbReference>
<dbReference type="SUPFAM" id="SSF51735">
    <property type="entry name" value="NAD(P)-binding Rossmann-fold domains"/>
    <property type="match status" value="1"/>
</dbReference>
<dbReference type="Pfam" id="PF00501">
    <property type="entry name" value="AMP-binding"/>
    <property type="match status" value="1"/>
</dbReference>
<dbReference type="SUPFAM" id="SSF52777">
    <property type="entry name" value="CoA-dependent acyltransferases"/>
    <property type="match status" value="2"/>
</dbReference>
<dbReference type="Gene3D" id="3.30.300.30">
    <property type="match status" value="1"/>
</dbReference>
<keyword evidence="3" id="KW-0597">Phosphoprotein</keyword>
<dbReference type="InterPro" id="IPR036291">
    <property type="entry name" value="NAD(P)-bd_dom_sf"/>
</dbReference>
<dbReference type="InterPro" id="IPR020845">
    <property type="entry name" value="AMP-binding_CS"/>
</dbReference>
<organism evidence="7 8">
    <name type="scientific">Agrobacterium tumefaciens</name>
    <dbReference type="NCBI Taxonomy" id="358"/>
    <lineage>
        <taxon>Bacteria</taxon>
        <taxon>Pseudomonadati</taxon>
        <taxon>Pseudomonadota</taxon>
        <taxon>Alphaproteobacteria</taxon>
        <taxon>Hyphomicrobiales</taxon>
        <taxon>Rhizobiaceae</taxon>
        <taxon>Rhizobium/Agrobacterium group</taxon>
        <taxon>Agrobacterium</taxon>
        <taxon>Agrobacterium tumefaciens complex</taxon>
    </lineage>
</organism>
<dbReference type="Gene3D" id="3.30.559.10">
    <property type="entry name" value="Chloramphenicol acetyltransferase-like domain"/>
    <property type="match status" value="1"/>
</dbReference>
<keyword evidence="5" id="KW-0479">Metal-binding</keyword>
<dbReference type="PROSITE" id="PS00012">
    <property type="entry name" value="PHOSPHOPANTETHEINE"/>
    <property type="match status" value="1"/>
</dbReference>
<feature type="domain" description="Carrier" evidence="6">
    <location>
        <begin position="1025"/>
        <end position="1100"/>
    </location>
</feature>
<dbReference type="EMBL" id="CP026925">
    <property type="protein sequence ID" value="AVH44106.1"/>
    <property type="molecule type" value="Genomic_DNA"/>
</dbReference>
<dbReference type="Proteomes" id="UP000237717">
    <property type="component" value="Chromosome II"/>
</dbReference>
<dbReference type="InterPro" id="IPR036736">
    <property type="entry name" value="ACP-like_sf"/>
</dbReference>
<evidence type="ECO:0000256" key="3">
    <source>
        <dbReference type="ARBA" id="ARBA00022553"/>
    </source>
</evidence>
<dbReference type="SUPFAM" id="SSF56801">
    <property type="entry name" value="Acetyl-CoA synthetase-like"/>
    <property type="match status" value="1"/>
</dbReference>
<dbReference type="Gene3D" id="2.30.38.10">
    <property type="entry name" value="Luciferase, Domain 3"/>
    <property type="match status" value="1"/>
</dbReference>
<dbReference type="CDD" id="cd19531">
    <property type="entry name" value="LCL_NRPS-like"/>
    <property type="match status" value="1"/>
</dbReference>
<dbReference type="InterPro" id="IPR010080">
    <property type="entry name" value="Thioester_reductase-like_dom"/>
</dbReference>
<dbReference type="Gene3D" id="3.30.559.30">
    <property type="entry name" value="Nonribosomal peptide synthetase, condensation domain"/>
    <property type="match status" value="1"/>
</dbReference>